<protein>
    <submittedName>
        <fullName evidence="1">Uncharacterized protein</fullName>
    </submittedName>
</protein>
<dbReference type="EMBL" id="JACRAF010000023">
    <property type="protein sequence ID" value="MBI4921752.1"/>
    <property type="molecule type" value="Genomic_DNA"/>
</dbReference>
<accession>A0A933L220</accession>
<organism evidence="1 2">
    <name type="scientific">Devosia nanyangense</name>
    <dbReference type="NCBI Taxonomy" id="1228055"/>
    <lineage>
        <taxon>Bacteria</taxon>
        <taxon>Pseudomonadati</taxon>
        <taxon>Pseudomonadota</taxon>
        <taxon>Alphaproteobacteria</taxon>
        <taxon>Hyphomicrobiales</taxon>
        <taxon>Devosiaceae</taxon>
        <taxon>Devosia</taxon>
    </lineage>
</organism>
<comment type="caution">
    <text evidence="1">The sequence shown here is derived from an EMBL/GenBank/DDBJ whole genome shotgun (WGS) entry which is preliminary data.</text>
</comment>
<sequence length="74" mass="7700">MNRIAAALLITVAVLALNAGTLREAFAGEAMARLPAALPASLMPAPVRSTKVLSLLLILEALRQAPVSLDPQKV</sequence>
<name>A0A933L220_9HYPH</name>
<reference evidence="1" key="1">
    <citation type="submission" date="2020-07" db="EMBL/GenBank/DDBJ databases">
        <title>Huge and variable diversity of episymbiotic CPR bacteria and DPANN archaea in groundwater ecosystems.</title>
        <authorList>
            <person name="He C.Y."/>
            <person name="Keren R."/>
            <person name="Whittaker M."/>
            <person name="Farag I.F."/>
            <person name="Doudna J."/>
            <person name="Cate J.H.D."/>
            <person name="Banfield J.F."/>
        </authorList>
    </citation>
    <scope>NUCLEOTIDE SEQUENCE</scope>
    <source>
        <strain evidence="1">NC_groundwater_1586_Pr3_B-0.1um_66_15</strain>
    </source>
</reference>
<dbReference type="Proteomes" id="UP000782610">
    <property type="component" value="Unassembled WGS sequence"/>
</dbReference>
<evidence type="ECO:0000313" key="2">
    <source>
        <dbReference type="Proteomes" id="UP000782610"/>
    </source>
</evidence>
<dbReference type="AlphaFoldDB" id="A0A933L220"/>
<gene>
    <name evidence="1" type="ORF">HY834_08380</name>
</gene>
<evidence type="ECO:0000313" key="1">
    <source>
        <dbReference type="EMBL" id="MBI4921752.1"/>
    </source>
</evidence>
<proteinExistence type="predicted"/>